<protein>
    <submittedName>
        <fullName evidence="2">Uncharacterized protein</fullName>
    </submittedName>
</protein>
<keyword evidence="3" id="KW-1185">Reference proteome</keyword>
<dbReference type="EMBL" id="CP042306">
    <property type="protein sequence ID" value="QDZ06913.1"/>
    <property type="molecule type" value="Genomic_DNA"/>
</dbReference>
<name>A0A5B8LFT0_9SPHN</name>
<dbReference type="Proteomes" id="UP000315673">
    <property type="component" value="Chromosome"/>
</dbReference>
<dbReference type="RefSeq" id="WP_146569997.1">
    <property type="nucleotide sequence ID" value="NZ_CP042306.1"/>
</dbReference>
<accession>A0A5B8LFT0</accession>
<sequence>MSMKQRNEPLSDAIHDQLLENMMSNETGKPQTEPHKKGEKPSSGGEDESSTEREGDDSHLHEDQKSRRLGE</sequence>
<gene>
    <name evidence="2" type="ORF">FPZ24_04975</name>
</gene>
<dbReference type="KEGG" id="spai:FPZ24_04975"/>
<evidence type="ECO:0000313" key="2">
    <source>
        <dbReference type="EMBL" id="QDZ06913.1"/>
    </source>
</evidence>
<feature type="compositionally biased region" description="Basic and acidic residues" evidence="1">
    <location>
        <begin position="1"/>
        <end position="18"/>
    </location>
</feature>
<dbReference type="AlphaFoldDB" id="A0A5B8LFT0"/>
<evidence type="ECO:0000256" key="1">
    <source>
        <dbReference type="SAM" id="MobiDB-lite"/>
    </source>
</evidence>
<evidence type="ECO:0000313" key="3">
    <source>
        <dbReference type="Proteomes" id="UP000315673"/>
    </source>
</evidence>
<feature type="region of interest" description="Disordered" evidence="1">
    <location>
        <begin position="1"/>
        <end position="71"/>
    </location>
</feature>
<feature type="compositionally biased region" description="Basic and acidic residues" evidence="1">
    <location>
        <begin position="50"/>
        <end position="71"/>
    </location>
</feature>
<reference evidence="2 3" key="1">
    <citation type="submission" date="2019-07" db="EMBL/GenBank/DDBJ databases">
        <title>Full genome sequence of Sphingomonas sp. 4R-6-7(HKS19).</title>
        <authorList>
            <person name="Im W.-T."/>
        </authorList>
    </citation>
    <scope>NUCLEOTIDE SEQUENCE [LARGE SCALE GENOMIC DNA]</scope>
    <source>
        <strain evidence="2 3">HKS19</strain>
    </source>
</reference>
<organism evidence="2 3">
    <name type="scientific">Sphingomonas panacisoli</name>
    <dbReference type="NCBI Taxonomy" id="1813879"/>
    <lineage>
        <taxon>Bacteria</taxon>
        <taxon>Pseudomonadati</taxon>
        <taxon>Pseudomonadota</taxon>
        <taxon>Alphaproteobacteria</taxon>
        <taxon>Sphingomonadales</taxon>
        <taxon>Sphingomonadaceae</taxon>
        <taxon>Sphingomonas</taxon>
    </lineage>
</organism>
<proteinExistence type="predicted"/>